<protein>
    <submittedName>
        <fullName evidence="2">Uncharacterized protein</fullName>
    </submittedName>
</protein>
<dbReference type="GeneID" id="71989506"/>
<evidence type="ECO:0000256" key="1">
    <source>
        <dbReference type="SAM" id="MobiDB-lite"/>
    </source>
</evidence>
<sequence>MTTGNNTVNNGSTASPMGNGYPGFGAPPSMYGSASYNFSAPGYPSGGYQNGYPQPQGWSNNGNQVGRTTTFSKAIRAADSASQATSSQASTVIYARMIQPQEVGVRGPIDVNLRQDGEPKWIWL</sequence>
<feature type="region of interest" description="Disordered" evidence="1">
    <location>
        <begin position="1"/>
        <end position="24"/>
    </location>
</feature>
<proteinExistence type="predicted"/>
<name>A0A9Q8UTU4_PASFU</name>
<dbReference type="Proteomes" id="UP000756132">
    <property type="component" value="Chromosome 9"/>
</dbReference>
<evidence type="ECO:0000313" key="2">
    <source>
        <dbReference type="EMBL" id="UJO22241.1"/>
    </source>
</evidence>
<reference evidence="2" key="2">
    <citation type="journal article" date="2022" name="Microb. Genom.">
        <title>A chromosome-scale genome assembly of the tomato pathogen Cladosporium fulvum reveals a compartmentalized genome architecture and the presence of a dispensable chromosome.</title>
        <authorList>
            <person name="Zaccaron A.Z."/>
            <person name="Chen L.H."/>
            <person name="Samaras A."/>
            <person name="Stergiopoulos I."/>
        </authorList>
    </citation>
    <scope>NUCLEOTIDE SEQUENCE</scope>
    <source>
        <strain evidence="2">Race5_Kim</strain>
    </source>
</reference>
<organism evidence="2 3">
    <name type="scientific">Passalora fulva</name>
    <name type="common">Tomato leaf mold</name>
    <name type="synonym">Cladosporium fulvum</name>
    <dbReference type="NCBI Taxonomy" id="5499"/>
    <lineage>
        <taxon>Eukaryota</taxon>
        <taxon>Fungi</taxon>
        <taxon>Dikarya</taxon>
        <taxon>Ascomycota</taxon>
        <taxon>Pezizomycotina</taxon>
        <taxon>Dothideomycetes</taxon>
        <taxon>Dothideomycetidae</taxon>
        <taxon>Mycosphaerellales</taxon>
        <taxon>Mycosphaerellaceae</taxon>
        <taxon>Fulvia</taxon>
    </lineage>
</organism>
<dbReference type="EMBL" id="CP090171">
    <property type="protein sequence ID" value="UJO22241.1"/>
    <property type="molecule type" value="Genomic_DNA"/>
</dbReference>
<dbReference type="AlphaFoldDB" id="A0A9Q8UTU4"/>
<dbReference type="KEGG" id="ffu:CLAFUR5_09628"/>
<accession>A0A9Q8UTU4</accession>
<dbReference type="RefSeq" id="XP_047766607.1">
    <property type="nucleotide sequence ID" value="XM_047908776.1"/>
</dbReference>
<keyword evidence="3" id="KW-1185">Reference proteome</keyword>
<reference evidence="2" key="1">
    <citation type="submission" date="2021-12" db="EMBL/GenBank/DDBJ databases">
        <authorList>
            <person name="Zaccaron A."/>
            <person name="Stergiopoulos I."/>
        </authorList>
    </citation>
    <scope>NUCLEOTIDE SEQUENCE</scope>
    <source>
        <strain evidence="2">Race5_Kim</strain>
    </source>
</reference>
<gene>
    <name evidence="2" type="ORF">CLAFUR5_09628</name>
</gene>
<feature type="compositionally biased region" description="Low complexity" evidence="1">
    <location>
        <begin position="1"/>
        <end position="13"/>
    </location>
</feature>
<evidence type="ECO:0000313" key="3">
    <source>
        <dbReference type="Proteomes" id="UP000756132"/>
    </source>
</evidence>